<organism evidence="1">
    <name type="scientific">Myoviridae sp. ctTrm2</name>
    <dbReference type="NCBI Taxonomy" id="2825114"/>
    <lineage>
        <taxon>Viruses</taxon>
        <taxon>Duplodnaviria</taxon>
        <taxon>Heunggongvirae</taxon>
        <taxon>Uroviricota</taxon>
        <taxon>Caudoviricetes</taxon>
    </lineage>
</organism>
<name>A0A8S5UJY7_9CAUD</name>
<proteinExistence type="predicted"/>
<dbReference type="EMBL" id="BK016097">
    <property type="protein sequence ID" value="DAF94817.1"/>
    <property type="molecule type" value="Genomic_DNA"/>
</dbReference>
<evidence type="ECO:0000313" key="1">
    <source>
        <dbReference type="EMBL" id="DAF94817.1"/>
    </source>
</evidence>
<reference evidence="1" key="1">
    <citation type="journal article" date="2021" name="Proc. Natl. Acad. Sci. U.S.A.">
        <title>A Catalog of Tens of Thousands of Viruses from Human Metagenomes Reveals Hidden Associations with Chronic Diseases.</title>
        <authorList>
            <person name="Tisza M.J."/>
            <person name="Buck C.B."/>
        </authorList>
    </citation>
    <scope>NUCLEOTIDE SEQUENCE</scope>
    <source>
        <strain evidence="1">CtTrm2</strain>
    </source>
</reference>
<sequence length="40" mass="5008">MNSMIDRTNRIRRLNALLHPVPLTSIYRWRWIYRYDTSDI</sequence>
<accession>A0A8S5UJY7</accession>
<protein>
    <submittedName>
        <fullName evidence="1">Uncharacterized protein</fullName>
    </submittedName>
</protein>